<dbReference type="InParanoid" id="A0A317XTU9"/>
<keyword evidence="8 19" id="KW-1133">Transmembrane helix</keyword>
<protein>
    <recommendedName>
        <fullName evidence="16">Delta(24(24(1)))-sterol reductase</fullName>
        <ecNumber evidence="16">1.3.1.71</ecNumber>
    </recommendedName>
</protein>
<feature type="transmembrane region" description="Helical" evidence="19">
    <location>
        <begin position="557"/>
        <end position="576"/>
    </location>
</feature>
<keyword evidence="7" id="KW-0752">Steroid biosynthesis</keyword>
<gene>
    <name evidence="20" type="ORF">BCV70DRAFT_231577</name>
</gene>
<evidence type="ECO:0000256" key="15">
    <source>
        <dbReference type="ARBA" id="ARBA00029435"/>
    </source>
</evidence>
<evidence type="ECO:0000256" key="4">
    <source>
        <dbReference type="ARBA" id="ARBA00022692"/>
    </source>
</evidence>
<dbReference type="FunFam" id="1.20.120.1630:FF:000003">
    <property type="entry name" value="C-24(28) sterol reductase"/>
    <property type="match status" value="1"/>
</dbReference>
<dbReference type="Gene3D" id="1.20.120.1630">
    <property type="match status" value="1"/>
</dbReference>
<comment type="similarity">
    <text evidence="2">Belongs to the ERG4/ERG24 family.</text>
</comment>
<keyword evidence="5" id="KW-0256">Endoplasmic reticulum</keyword>
<keyword evidence="21" id="KW-1185">Reference proteome</keyword>
<dbReference type="EC" id="1.3.1.71" evidence="16"/>
<dbReference type="Proteomes" id="UP000246740">
    <property type="component" value="Unassembled WGS sequence"/>
</dbReference>
<reference evidence="20 21" key="1">
    <citation type="journal article" date="2018" name="Mol. Biol. Evol.">
        <title>Broad Genomic Sampling Reveals a Smut Pathogenic Ancestry of the Fungal Clade Ustilaginomycotina.</title>
        <authorList>
            <person name="Kijpornyongpan T."/>
            <person name="Mondo S.J."/>
            <person name="Barry K."/>
            <person name="Sandor L."/>
            <person name="Lee J."/>
            <person name="Lipzen A."/>
            <person name="Pangilinan J."/>
            <person name="LaButti K."/>
            <person name="Hainaut M."/>
            <person name="Henrissat B."/>
            <person name="Grigoriev I.V."/>
            <person name="Spatafora J.W."/>
            <person name="Aime M.C."/>
        </authorList>
    </citation>
    <scope>NUCLEOTIDE SEQUENCE [LARGE SCALE GENOMIC DNA]</scope>
    <source>
        <strain evidence="20 21">MCA 3645</strain>
    </source>
</reference>
<dbReference type="PANTHER" id="PTHR21257">
    <property type="entry name" value="DELTA(14)-STEROL REDUCTASE"/>
    <property type="match status" value="1"/>
</dbReference>
<dbReference type="OrthoDB" id="5326588at2759"/>
<dbReference type="InterPro" id="IPR001171">
    <property type="entry name" value="ERG24_DHCR-like"/>
</dbReference>
<dbReference type="FunCoup" id="A0A317XTU9">
    <property type="interactions" value="37"/>
</dbReference>
<evidence type="ECO:0000256" key="14">
    <source>
        <dbReference type="ARBA" id="ARBA00023221"/>
    </source>
</evidence>
<dbReference type="AlphaFoldDB" id="A0A317XTU9"/>
<keyword evidence="3" id="KW-0444">Lipid biosynthesis</keyword>
<dbReference type="GO" id="GO:0005789">
    <property type="term" value="C:endoplasmic reticulum membrane"/>
    <property type="evidence" value="ECO:0007669"/>
    <property type="project" value="UniProtKB-SubCell"/>
</dbReference>
<comment type="subcellular location">
    <subcellularLocation>
        <location evidence="1">Endoplasmic reticulum membrane</location>
        <topology evidence="1">Multi-pass membrane protein</topology>
    </subcellularLocation>
</comment>
<evidence type="ECO:0000256" key="6">
    <source>
        <dbReference type="ARBA" id="ARBA00022857"/>
    </source>
</evidence>
<evidence type="ECO:0000256" key="10">
    <source>
        <dbReference type="ARBA" id="ARBA00023011"/>
    </source>
</evidence>
<keyword evidence="11" id="KW-0443">Lipid metabolism</keyword>
<dbReference type="EMBL" id="KZ819192">
    <property type="protein sequence ID" value="PWZ00779.1"/>
    <property type="molecule type" value="Genomic_DNA"/>
</dbReference>
<evidence type="ECO:0000256" key="17">
    <source>
        <dbReference type="ARBA" id="ARBA00048918"/>
    </source>
</evidence>
<evidence type="ECO:0000256" key="9">
    <source>
        <dbReference type="ARBA" id="ARBA00023002"/>
    </source>
</evidence>
<feature type="compositionally biased region" description="Low complexity" evidence="18">
    <location>
        <begin position="176"/>
        <end position="196"/>
    </location>
</feature>
<evidence type="ECO:0000256" key="3">
    <source>
        <dbReference type="ARBA" id="ARBA00022516"/>
    </source>
</evidence>
<feature type="transmembrane region" description="Helical" evidence="19">
    <location>
        <begin position="333"/>
        <end position="354"/>
    </location>
</feature>
<evidence type="ECO:0000256" key="16">
    <source>
        <dbReference type="ARBA" id="ARBA00038892"/>
    </source>
</evidence>
<keyword evidence="10" id="KW-0756">Sterol biosynthesis</keyword>
<evidence type="ECO:0000256" key="18">
    <source>
        <dbReference type="SAM" id="MobiDB-lite"/>
    </source>
</evidence>
<comment type="catalytic activity">
    <reaction evidence="17">
        <text>ergosterol + NADP(+) = ergosta-5,7,22,24(28)-tetraen-3beta-ol + NADPH + H(+)</text>
        <dbReference type="Rhea" id="RHEA:18501"/>
        <dbReference type="ChEBI" id="CHEBI:15378"/>
        <dbReference type="ChEBI" id="CHEBI:16933"/>
        <dbReference type="ChEBI" id="CHEBI:18249"/>
        <dbReference type="ChEBI" id="CHEBI:57783"/>
        <dbReference type="ChEBI" id="CHEBI:58349"/>
        <dbReference type="EC" id="1.3.1.71"/>
    </reaction>
    <physiologicalReaction direction="right-to-left" evidence="17">
        <dbReference type="Rhea" id="RHEA:18503"/>
    </physiologicalReaction>
</comment>
<dbReference type="InterPro" id="IPR018083">
    <property type="entry name" value="Sterol_reductase_CS"/>
</dbReference>
<keyword evidence="9" id="KW-0560">Oxidoreductase</keyword>
<organism evidence="20 21">
    <name type="scientific">Testicularia cyperi</name>
    <dbReference type="NCBI Taxonomy" id="1882483"/>
    <lineage>
        <taxon>Eukaryota</taxon>
        <taxon>Fungi</taxon>
        <taxon>Dikarya</taxon>
        <taxon>Basidiomycota</taxon>
        <taxon>Ustilaginomycotina</taxon>
        <taxon>Ustilaginomycetes</taxon>
        <taxon>Ustilaginales</taxon>
        <taxon>Anthracoideaceae</taxon>
        <taxon>Testicularia</taxon>
    </lineage>
</organism>
<feature type="transmembrane region" description="Helical" evidence="19">
    <location>
        <begin position="275"/>
        <end position="298"/>
    </location>
</feature>
<sequence>MCCRHSYDLACRPEGGLITTKRTYASRAGTRGQYYCLALDSERFWYCLSLQSTSSIAERHFMVLYGLFSQVFAFDDTSLFTAIEVSAATAMKVQVRLAAEEVDLVLIGGQCHGRQSGSVARPADCGTSWCTPDWCHSCASFPPDHDYLDTRIWIAIVATLVNTRETALTMDSPGPRTRSAAKAAAASNGKANGTSAPSAATKRAAVEDEKDFEERKNYVPKHSYLHVDLNDEQIMGGGKQQTLVKYTPGIVISEKGREKDKKLDEHSDWEFGGPWGVTAMMTLFPLLMYYLWICLWFYDGKIVVPNSIDDVWPFLQRMGAHVRDDAFPTKRAFAGYGGLMVFQFLLAVVMPGYMQEGLPVPSLGYKTLMYKCNALSSFYATLVTCAVLHLSGLYRLTTIIEHFGEYMTVSMIAGYAVSAATYYHAVFTNTTHRMSGNFAYDFFMGAALNPRIGSVDLKMWAEVRIPWVLLFLISVSGACKQYEVYGYVTPNMAFMVLATGLYINACGKGEECIPQTWDMFHEKWGFMVIFWNFAGVPFTYCYSIVYMAAHPPSYYKFSTPTYVFMFSLLIFAHYVFDSSMAQKSRFRMQLQGTFKPRWTFPQWPWSTLKDPRYLQTEHGNALLIDGWWQFLRKPNYTADWTQAFLWGAIAGTRSVIPYYYSVFFLAVLTHRCGRDFERCGRKYGKDWDKYCSIVKYAFIPFVY</sequence>
<dbReference type="PANTHER" id="PTHR21257:SF31">
    <property type="entry name" value="DELTA(24(24(1)))-STEROL REDUCTASE ERG4"/>
    <property type="match status" value="1"/>
</dbReference>
<feature type="transmembrane region" description="Helical" evidence="19">
    <location>
        <begin position="406"/>
        <end position="425"/>
    </location>
</feature>
<proteinExistence type="inferred from homology"/>
<comment type="pathway">
    <text evidence="15">Steroid metabolism; ergosterol biosynthesis.</text>
</comment>
<feature type="transmembrane region" description="Helical" evidence="19">
    <location>
        <begin position="374"/>
        <end position="394"/>
    </location>
</feature>
<evidence type="ECO:0000256" key="2">
    <source>
        <dbReference type="ARBA" id="ARBA00005402"/>
    </source>
</evidence>
<evidence type="ECO:0000313" key="21">
    <source>
        <dbReference type="Proteomes" id="UP000246740"/>
    </source>
</evidence>
<keyword evidence="12 19" id="KW-0472">Membrane</keyword>
<evidence type="ECO:0000256" key="1">
    <source>
        <dbReference type="ARBA" id="ARBA00004477"/>
    </source>
</evidence>
<evidence type="ECO:0000256" key="5">
    <source>
        <dbReference type="ARBA" id="ARBA00022824"/>
    </source>
</evidence>
<feature type="transmembrane region" description="Helical" evidence="19">
    <location>
        <begin position="524"/>
        <end position="545"/>
    </location>
</feature>
<feature type="transmembrane region" description="Helical" evidence="19">
    <location>
        <begin position="484"/>
        <end position="503"/>
    </location>
</feature>
<dbReference type="PROSITE" id="PS01018">
    <property type="entry name" value="STEROL_REDUCT_2"/>
    <property type="match status" value="1"/>
</dbReference>
<dbReference type="GO" id="GO:0000246">
    <property type="term" value="F:Delta24(24-1) sterol reductase activity"/>
    <property type="evidence" value="ECO:0007669"/>
    <property type="project" value="UniProtKB-EC"/>
</dbReference>
<evidence type="ECO:0000313" key="20">
    <source>
        <dbReference type="EMBL" id="PWZ00779.1"/>
    </source>
</evidence>
<evidence type="ECO:0000256" key="11">
    <source>
        <dbReference type="ARBA" id="ARBA00023098"/>
    </source>
</evidence>
<dbReference type="GO" id="GO:0006696">
    <property type="term" value="P:ergosterol biosynthetic process"/>
    <property type="evidence" value="ECO:0007669"/>
    <property type="project" value="TreeGrafter"/>
</dbReference>
<keyword evidence="13" id="KW-1207">Sterol metabolism</keyword>
<evidence type="ECO:0000256" key="8">
    <source>
        <dbReference type="ARBA" id="ARBA00022989"/>
    </source>
</evidence>
<name>A0A317XTU9_9BASI</name>
<dbReference type="Pfam" id="PF01222">
    <property type="entry name" value="ERG4_ERG24"/>
    <property type="match status" value="1"/>
</dbReference>
<evidence type="ECO:0000256" key="13">
    <source>
        <dbReference type="ARBA" id="ARBA00023166"/>
    </source>
</evidence>
<keyword evidence="14" id="KW-0753">Steroid metabolism</keyword>
<dbReference type="STRING" id="1882483.A0A317XTU9"/>
<feature type="compositionally biased region" description="Basic and acidic residues" evidence="18">
    <location>
        <begin position="204"/>
        <end position="213"/>
    </location>
</feature>
<evidence type="ECO:0000256" key="19">
    <source>
        <dbReference type="SAM" id="Phobius"/>
    </source>
</evidence>
<evidence type="ECO:0000256" key="7">
    <source>
        <dbReference type="ARBA" id="ARBA00022955"/>
    </source>
</evidence>
<keyword evidence="6" id="KW-0521">NADP</keyword>
<feature type="region of interest" description="Disordered" evidence="18">
    <location>
        <begin position="168"/>
        <end position="213"/>
    </location>
</feature>
<accession>A0A317XTU9</accession>
<evidence type="ECO:0000256" key="12">
    <source>
        <dbReference type="ARBA" id="ARBA00023136"/>
    </source>
</evidence>
<keyword evidence="4 19" id="KW-0812">Transmembrane</keyword>